<dbReference type="Pfam" id="PF23731">
    <property type="entry name" value="ARM_ECM29_C"/>
    <property type="match status" value="1"/>
</dbReference>
<organism evidence="3 4">
    <name type="scientific">Taphrina deformans (strain PYCC 5710 / ATCC 11124 / CBS 356.35 / IMI 108563 / JCM 9778 / NBRC 8474)</name>
    <name type="common">Peach leaf curl fungus</name>
    <name type="synonym">Lalaria deformans</name>
    <dbReference type="NCBI Taxonomy" id="1097556"/>
    <lineage>
        <taxon>Eukaryota</taxon>
        <taxon>Fungi</taxon>
        <taxon>Dikarya</taxon>
        <taxon>Ascomycota</taxon>
        <taxon>Taphrinomycotina</taxon>
        <taxon>Taphrinomycetes</taxon>
        <taxon>Taphrinales</taxon>
        <taxon>Taphrinaceae</taxon>
        <taxon>Taphrina</taxon>
    </lineage>
</organism>
<keyword evidence="4" id="KW-1185">Reference proteome</keyword>
<dbReference type="InterPro" id="IPR055443">
    <property type="entry name" value="HEAT_ECM29"/>
</dbReference>
<dbReference type="SUPFAM" id="SSF48371">
    <property type="entry name" value="ARM repeat"/>
    <property type="match status" value="1"/>
</dbReference>
<dbReference type="VEuPathDB" id="FungiDB:TAPDE_002471"/>
<dbReference type="GO" id="GO:0005737">
    <property type="term" value="C:cytoplasm"/>
    <property type="evidence" value="ECO:0007669"/>
    <property type="project" value="TreeGrafter"/>
</dbReference>
<dbReference type="GO" id="GO:0036503">
    <property type="term" value="P:ERAD pathway"/>
    <property type="evidence" value="ECO:0007669"/>
    <property type="project" value="TreeGrafter"/>
</dbReference>
<evidence type="ECO:0000313" key="3">
    <source>
        <dbReference type="EMBL" id="CCG82464.1"/>
    </source>
</evidence>
<dbReference type="InterPro" id="IPR011989">
    <property type="entry name" value="ARM-like"/>
</dbReference>
<dbReference type="GO" id="GO:0060090">
    <property type="term" value="F:molecular adaptor activity"/>
    <property type="evidence" value="ECO:0007669"/>
    <property type="project" value="TreeGrafter"/>
</dbReference>
<dbReference type="PANTHER" id="PTHR23346:SF19">
    <property type="entry name" value="PROTEASOME ADAPTER AND SCAFFOLD PROTEIN ECM29"/>
    <property type="match status" value="1"/>
</dbReference>
<dbReference type="eggNOG" id="KOG0915">
    <property type="taxonomic scope" value="Eukaryota"/>
</dbReference>
<dbReference type="InterPro" id="IPR016024">
    <property type="entry name" value="ARM-type_fold"/>
</dbReference>
<dbReference type="Pfam" id="PF24492">
    <property type="entry name" value="HEAT_ECM29"/>
    <property type="match status" value="1"/>
</dbReference>
<proteinExistence type="predicted"/>
<evidence type="ECO:0000313" key="4">
    <source>
        <dbReference type="Proteomes" id="UP000013776"/>
    </source>
</evidence>
<sequence>MSIFALTRQENISLSFPHFEDMVNWCSFNDAAIAAELRVDDLAPLAKAAYFHFSETCLLVNALTLTQDLHPEKEDFESRLRATFEHEEGARKALQNYVSSRSYSSFDRSFTLFQAQVLEDYKKTGDPDSGNVLLDLLLLSGNLPENLSVDDVAALKPIEVKQSSEQRDLNARLYAIISTANIRSEADILKDCHALSKRSSRTPQEELHALSLLAKILLRSQLRARNIKVDLSSPERALQDNLQVRDINLQKSSIEIVSTFGLLQCYPITARTHNTKSLIHLITRPSTDSTVVERCAIALGNVSLYYEDDSTELTEIIDTLSSDAGTVAKAEVLLAKGEALACCVGRWDSKSLRNSLDVPVDIPLLGTRSKRLLEVMENLLVNTRSAQSHQRRGACLRLISLVQLLPLTEMSAKWGNIHAAFLSLLSDTDEFISESANKGIQIVYKRCDKKTKDDLVAQLFSTMTSDAAARQSTAAISADSEIFQPGTMTVGTGTNESSISTYKDICSLAMDAGNTSLVYSFLSLASSSAMWSTRQGVALGLNSLLADSDTADDLRKSPEVLSRLLPKLFRYKHDPSAKVAKSMNAIFQQLYPDVKAALDDNFESVCSELLKSLSDQSWRVRESAGRAMATLITGRPLSLLTSRLEEIWSLSFRILDDVKESVRLAGIDLCQTLSSLIIRAVSSATSPIEASRTLDFVIPLFIKNLRSLSAEVGAFSLKTLLKITKEAGSPIKAHLPQLIDEYLQLTSTMEPEMMNYLSFHAAKYNITQNDLDTHRLNSLRASPLLEALEQCIDQLDETSVAQTVPQVCQIIRQSNGLPTKAATARFLISLVVRCSTLVKPHADTIIQALSTTLHDRNQSVVQTYASCIGYMARVASPEKLIKLVNFASAKFFTAQDENNALGLVIKAISQNANDKFISMADIFFPLCFVAMHDPEEVSAALFKGVWQDNTGSPQAIKLYLVEVLPLLESQLASPRFASKVDLGQQTDRVFGALIEALKGKSWNGKEAVLQAMVALTSRNYDRFTIDQLSEIREIMFRESRRTNMAYKSHALDSLATYLTVDRDGDSFSDTLETVEDVLDIDSCMDDTEDFTEPERQTLVQRALTCLIHACRPTSAATDAYAVVLRHCVRQVETQPWTIKVSMTTDLKDLYARIGAEPGHEWRAEDVQATWTFLASLASDRAYQSVREAASETLVVFVKSLRKVPDEPRAVMERQLDELVEGEQSTVVQAILNRVTFES</sequence>
<dbReference type="Proteomes" id="UP000013776">
    <property type="component" value="Unassembled WGS sequence"/>
</dbReference>
<dbReference type="AlphaFoldDB" id="R4XGG5"/>
<evidence type="ECO:0000256" key="1">
    <source>
        <dbReference type="ARBA" id="ARBA00022737"/>
    </source>
</evidence>
<dbReference type="EMBL" id="CAHR02000085">
    <property type="protein sequence ID" value="CCG82464.1"/>
    <property type="molecule type" value="Genomic_DNA"/>
</dbReference>
<evidence type="ECO:0000259" key="2">
    <source>
        <dbReference type="Pfam" id="PF24492"/>
    </source>
</evidence>
<dbReference type="STRING" id="1097556.R4XGG5"/>
<protein>
    <submittedName>
        <fullName evidence="3">Proteasome component</fullName>
    </submittedName>
</protein>
<name>R4XGG5_TAPDE</name>
<feature type="domain" description="Proteasome adapter and scaffold protein ECM29 HEAT-repeat" evidence="2">
    <location>
        <begin position="731"/>
        <end position="892"/>
    </location>
</feature>
<gene>
    <name evidence="3" type="ORF">TAPDE_002471</name>
</gene>
<dbReference type="GO" id="GO:0005634">
    <property type="term" value="C:nucleus"/>
    <property type="evidence" value="ECO:0007669"/>
    <property type="project" value="TreeGrafter"/>
</dbReference>
<dbReference type="GO" id="GO:0000502">
    <property type="term" value="C:proteasome complex"/>
    <property type="evidence" value="ECO:0007669"/>
    <property type="project" value="UniProtKB-KW"/>
</dbReference>
<dbReference type="PANTHER" id="PTHR23346">
    <property type="entry name" value="TRANSLATIONAL ACTIVATOR GCN1-RELATED"/>
    <property type="match status" value="1"/>
</dbReference>
<dbReference type="OrthoDB" id="16066at2759"/>
<comment type="caution">
    <text evidence="3">The sequence shown here is derived from an EMBL/GenBank/DDBJ whole genome shotgun (WGS) entry which is preliminary data.</text>
</comment>
<reference evidence="3 4" key="1">
    <citation type="journal article" date="2013" name="MBio">
        <title>Genome sequencing of the plant pathogen Taphrina deformans, the causal agent of peach leaf curl.</title>
        <authorList>
            <person name="Cisse O.H."/>
            <person name="Almeida J.M.G.C.F."/>
            <person name="Fonseca A."/>
            <person name="Kumar A.A."/>
            <person name="Salojaervi J."/>
            <person name="Overmyer K."/>
            <person name="Hauser P.M."/>
            <person name="Pagni M."/>
        </authorList>
    </citation>
    <scope>NUCLEOTIDE SEQUENCE [LARGE SCALE GENOMIC DNA]</scope>
    <source>
        <strain evidence="4">PYCC 5710 / ATCC 11124 / CBS 356.35 / IMI 108563 / JCM 9778 / NBRC 8474</strain>
    </source>
</reference>
<keyword evidence="1" id="KW-0677">Repeat</keyword>
<accession>R4XGG5</accession>
<keyword evidence="3" id="KW-0647">Proteasome</keyword>
<dbReference type="Gene3D" id="1.25.10.10">
    <property type="entry name" value="Leucine-rich Repeat Variant"/>
    <property type="match status" value="2"/>
</dbReference>